<dbReference type="RefSeq" id="WP_010599354.1">
    <property type="nucleotide sequence ID" value="NZ_JAPJUH010000002.1"/>
</dbReference>
<evidence type="ECO:0000313" key="2">
    <source>
        <dbReference type="EMBL" id="MCX3264381.1"/>
    </source>
</evidence>
<feature type="domain" description="Tail specific protease" evidence="1">
    <location>
        <begin position="220"/>
        <end position="481"/>
    </location>
</feature>
<dbReference type="InterPro" id="IPR005151">
    <property type="entry name" value="Tail-specific_protease"/>
</dbReference>
<protein>
    <submittedName>
        <fullName evidence="2">S41 family peptidase</fullName>
    </submittedName>
</protein>
<dbReference type="SUPFAM" id="SSF52096">
    <property type="entry name" value="ClpP/crotonase"/>
    <property type="match status" value="1"/>
</dbReference>
<dbReference type="GO" id="GO:0006508">
    <property type="term" value="P:proteolysis"/>
    <property type="evidence" value="ECO:0007669"/>
    <property type="project" value="InterPro"/>
</dbReference>
<dbReference type="PANTHER" id="PTHR32060">
    <property type="entry name" value="TAIL-SPECIFIC PROTEASE"/>
    <property type="match status" value="1"/>
</dbReference>
<keyword evidence="3" id="KW-1185">Reference proteome</keyword>
<dbReference type="EMBL" id="JAPJUH010000002">
    <property type="protein sequence ID" value="MCX3264381.1"/>
    <property type="molecule type" value="Genomic_DNA"/>
</dbReference>
<proteinExistence type="predicted"/>
<sequence>MLKKIFFLSIITFCFACKSVDKISKYNASITTDKHAVADLKKDVDFTHTLLKDGHPGLYWYISKQKLDYKFDSLKNSIVEPLTSAEFYKKLTPVVAAIKCGHTSVKFPAIQYKKEELKDLSKKTFPINQFTYSINNDKLYVLESKSENKSIRPGTEIVAIEGINTQSILNDFYKLISSDGYNTTHNSRSLERNFAQYFKIYYQIKDSVNFQFRTVKDSIGETYITTLKKSKADTSKNQIKSKQARYPKYVGQYKDGKAQMDFRFLDEKRNYGYLKIQSFSIVGADYSRFYKQVFDSIAKVGTDHLVIDLRGNGGGSLEHSRNLFSYLTDKDFVYLQKSLTNGQYDYRKYGNKWQRFMYFINGHDDRDYVRQDKNGNLYSFMKGIYPLSANPKNFKGKLYVLIDGYTFSAASLLSANLKGINRATFIGEETGGGFNQCVAGNLPVVKLKNSKLAIRFGLYKMSPNAKSDVVGRGIFPDVEITSSLNDKITGCDREIDWILNNGNG</sequence>
<organism evidence="2 3">
    <name type="scientific">Pedobacter agri</name>
    <dbReference type="NCBI Taxonomy" id="454586"/>
    <lineage>
        <taxon>Bacteria</taxon>
        <taxon>Pseudomonadati</taxon>
        <taxon>Bacteroidota</taxon>
        <taxon>Sphingobacteriia</taxon>
        <taxon>Sphingobacteriales</taxon>
        <taxon>Sphingobacteriaceae</taxon>
        <taxon>Pedobacter</taxon>
    </lineage>
</organism>
<reference evidence="2" key="1">
    <citation type="submission" date="2022-11" db="EMBL/GenBank/DDBJ databases">
        <authorList>
            <person name="Graham C."/>
            <person name="Newman J.D."/>
        </authorList>
    </citation>
    <scope>NUCLEOTIDE SEQUENCE</scope>
    <source>
        <strain evidence="2">DSM 19486</strain>
    </source>
</reference>
<gene>
    <name evidence="2" type="ORF">OQZ29_06470</name>
</gene>
<dbReference type="PANTHER" id="PTHR32060:SF22">
    <property type="entry name" value="CARBOXYL-TERMINAL-PROCESSING PEPTIDASE 3, CHLOROPLASTIC"/>
    <property type="match status" value="1"/>
</dbReference>
<dbReference type="SMART" id="SM00245">
    <property type="entry name" value="TSPc"/>
    <property type="match status" value="1"/>
</dbReference>
<dbReference type="InterPro" id="IPR029045">
    <property type="entry name" value="ClpP/crotonase-like_dom_sf"/>
</dbReference>
<evidence type="ECO:0000313" key="3">
    <source>
        <dbReference type="Proteomes" id="UP001142592"/>
    </source>
</evidence>
<comment type="caution">
    <text evidence="2">The sequence shown here is derived from an EMBL/GenBank/DDBJ whole genome shotgun (WGS) entry which is preliminary data.</text>
</comment>
<dbReference type="GO" id="GO:0008236">
    <property type="term" value="F:serine-type peptidase activity"/>
    <property type="evidence" value="ECO:0007669"/>
    <property type="project" value="InterPro"/>
</dbReference>
<dbReference type="Pfam" id="PF03572">
    <property type="entry name" value="Peptidase_S41"/>
    <property type="match status" value="1"/>
</dbReference>
<name>A0A9X3DE03_9SPHI</name>
<accession>A0A9X3DE03</accession>
<dbReference type="GO" id="GO:0004175">
    <property type="term" value="F:endopeptidase activity"/>
    <property type="evidence" value="ECO:0007669"/>
    <property type="project" value="TreeGrafter"/>
</dbReference>
<evidence type="ECO:0000259" key="1">
    <source>
        <dbReference type="SMART" id="SM00245"/>
    </source>
</evidence>
<dbReference type="AlphaFoldDB" id="A0A9X3DE03"/>
<dbReference type="Gene3D" id="3.90.226.10">
    <property type="entry name" value="2-enoyl-CoA Hydratase, Chain A, domain 1"/>
    <property type="match status" value="1"/>
</dbReference>
<dbReference type="Proteomes" id="UP001142592">
    <property type="component" value="Unassembled WGS sequence"/>
</dbReference>